<comment type="caution">
    <text evidence="2">The sequence shown here is derived from an EMBL/GenBank/DDBJ whole genome shotgun (WGS) entry which is preliminary data.</text>
</comment>
<reference evidence="2 3" key="1">
    <citation type="journal article" date="2018" name="Mol. Plant">
        <title>The genome of Artemisia annua provides insight into the evolution of Asteraceae family and artemisinin biosynthesis.</title>
        <authorList>
            <person name="Shen Q."/>
            <person name="Zhang L."/>
            <person name="Liao Z."/>
            <person name="Wang S."/>
            <person name="Yan T."/>
            <person name="Shi P."/>
            <person name="Liu M."/>
            <person name="Fu X."/>
            <person name="Pan Q."/>
            <person name="Wang Y."/>
            <person name="Lv Z."/>
            <person name="Lu X."/>
            <person name="Zhang F."/>
            <person name="Jiang W."/>
            <person name="Ma Y."/>
            <person name="Chen M."/>
            <person name="Hao X."/>
            <person name="Li L."/>
            <person name="Tang Y."/>
            <person name="Lv G."/>
            <person name="Zhou Y."/>
            <person name="Sun X."/>
            <person name="Brodelius P.E."/>
            <person name="Rose J.K.C."/>
            <person name="Tang K."/>
        </authorList>
    </citation>
    <scope>NUCLEOTIDE SEQUENCE [LARGE SCALE GENOMIC DNA]</scope>
    <source>
        <strain evidence="3">cv. Huhao1</strain>
        <tissue evidence="2">Leaf</tissue>
    </source>
</reference>
<dbReference type="Gene3D" id="3.20.20.70">
    <property type="entry name" value="Aldolase class I"/>
    <property type="match status" value="1"/>
</dbReference>
<dbReference type="AlphaFoldDB" id="A0A2U1KQR7"/>
<evidence type="ECO:0000313" key="3">
    <source>
        <dbReference type="Proteomes" id="UP000245207"/>
    </source>
</evidence>
<proteinExistence type="predicted"/>
<dbReference type="Proteomes" id="UP000245207">
    <property type="component" value="Unassembled WGS sequence"/>
</dbReference>
<evidence type="ECO:0000259" key="1">
    <source>
        <dbReference type="Pfam" id="PF04898"/>
    </source>
</evidence>
<dbReference type="EMBL" id="PKPP01014956">
    <property type="protein sequence ID" value="PWA39104.1"/>
    <property type="molecule type" value="Genomic_DNA"/>
</dbReference>
<dbReference type="InterPro" id="IPR013785">
    <property type="entry name" value="Aldolase_TIM"/>
</dbReference>
<sequence length="126" mass="13675">MGISTLTSYKCAQIFEAVGLSIEVMERCFAGMPSRVEGATFEALAGDALQLHSLGFPTREYPPNSVESVSLPNPGDYQWRKGGELRSDCYLHVVSGTPLNILIGGQIFYKLCVAAVANWSNMGRVN</sequence>
<dbReference type="GO" id="GO:0015930">
    <property type="term" value="F:glutamate synthase activity"/>
    <property type="evidence" value="ECO:0007669"/>
    <property type="project" value="InterPro"/>
</dbReference>
<dbReference type="PANTHER" id="PTHR43100:SF1">
    <property type="entry name" value="GLUTAMATE SYNTHASE [NADPH] SMALL CHAIN"/>
    <property type="match status" value="1"/>
</dbReference>
<dbReference type="Pfam" id="PF04898">
    <property type="entry name" value="Glu_syn_central"/>
    <property type="match status" value="1"/>
</dbReference>
<dbReference type="PANTHER" id="PTHR43100">
    <property type="entry name" value="GLUTAMATE SYNTHASE [NADPH] SMALL CHAIN"/>
    <property type="match status" value="1"/>
</dbReference>
<dbReference type="OrthoDB" id="2665933at2759"/>
<dbReference type="STRING" id="35608.A0A2U1KQR7"/>
<evidence type="ECO:0000313" key="2">
    <source>
        <dbReference type="EMBL" id="PWA39104.1"/>
    </source>
</evidence>
<feature type="domain" description="Glutamate synthase central-N" evidence="1">
    <location>
        <begin position="1"/>
        <end position="21"/>
    </location>
</feature>
<protein>
    <submittedName>
        <fullName evidence="2">Aldolase-type TIM barrel</fullName>
    </submittedName>
</protein>
<dbReference type="InterPro" id="IPR051394">
    <property type="entry name" value="Glutamate_Synthase"/>
</dbReference>
<gene>
    <name evidence="2" type="ORF">CTI12_AA574450</name>
</gene>
<organism evidence="2 3">
    <name type="scientific">Artemisia annua</name>
    <name type="common">Sweet wormwood</name>
    <dbReference type="NCBI Taxonomy" id="35608"/>
    <lineage>
        <taxon>Eukaryota</taxon>
        <taxon>Viridiplantae</taxon>
        <taxon>Streptophyta</taxon>
        <taxon>Embryophyta</taxon>
        <taxon>Tracheophyta</taxon>
        <taxon>Spermatophyta</taxon>
        <taxon>Magnoliopsida</taxon>
        <taxon>eudicotyledons</taxon>
        <taxon>Gunneridae</taxon>
        <taxon>Pentapetalae</taxon>
        <taxon>asterids</taxon>
        <taxon>campanulids</taxon>
        <taxon>Asterales</taxon>
        <taxon>Asteraceae</taxon>
        <taxon>Asteroideae</taxon>
        <taxon>Anthemideae</taxon>
        <taxon>Artemisiinae</taxon>
        <taxon>Artemisia</taxon>
    </lineage>
</organism>
<name>A0A2U1KQR7_ARTAN</name>
<dbReference type="InterPro" id="IPR006982">
    <property type="entry name" value="Glu_synth_centr_N"/>
</dbReference>
<keyword evidence="3" id="KW-1185">Reference proteome</keyword>
<accession>A0A2U1KQR7</accession>
<dbReference type="SUPFAM" id="SSF51395">
    <property type="entry name" value="FMN-linked oxidoreductases"/>
    <property type="match status" value="1"/>
</dbReference>